<feature type="compositionally biased region" description="Basic residues" evidence="1">
    <location>
        <begin position="152"/>
        <end position="166"/>
    </location>
</feature>
<dbReference type="GO" id="GO:0070888">
    <property type="term" value="F:E-box binding"/>
    <property type="evidence" value="ECO:0007669"/>
    <property type="project" value="TreeGrafter"/>
</dbReference>
<evidence type="ECO:0000313" key="3">
    <source>
        <dbReference type="EMBL" id="KAJ6216167.1"/>
    </source>
</evidence>
<dbReference type="CDD" id="cd11428">
    <property type="entry name" value="bHLH_TS_NGN"/>
    <property type="match status" value="1"/>
</dbReference>
<keyword evidence="4" id="KW-1185">Reference proteome</keyword>
<dbReference type="PANTHER" id="PTHR19290:SF163">
    <property type="entry name" value="BASIC HELIX-LOOP-HELIX NEURAL TRANSCRIPTION FACTOR TAP"/>
    <property type="match status" value="1"/>
</dbReference>
<comment type="caution">
    <text evidence="3">The sequence shown here is derived from an EMBL/GenBank/DDBJ whole genome shotgun (WGS) entry which is preliminary data.</text>
</comment>
<dbReference type="GO" id="GO:0046983">
    <property type="term" value="F:protein dimerization activity"/>
    <property type="evidence" value="ECO:0007669"/>
    <property type="project" value="InterPro"/>
</dbReference>
<evidence type="ECO:0000256" key="1">
    <source>
        <dbReference type="SAM" id="MobiDB-lite"/>
    </source>
</evidence>
<dbReference type="PANTHER" id="PTHR19290">
    <property type="entry name" value="BASIC HELIX-LOOP-HELIX PROTEIN NEUROGENIN-RELATED"/>
    <property type="match status" value="1"/>
</dbReference>
<dbReference type="GO" id="GO:0005634">
    <property type="term" value="C:nucleus"/>
    <property type="evidence" value="ECO:0007669"/>
    <property type="project" value="TreeGrafter"/>
</dbReference>
<gene>
    <name evidence="3" type="ORF">RDWZM_007324</name>
</gene>
<proteinExistence type="predicted"/>
<dbReference type="EMBL" id="JAPWDV010000003">
    <property type="protein sequence ID" value="KAJ6216167.1"/>
    <property type="molecule type" value="Genomic_DNA"/>
</dbReference>
<protein>
    <recommendedName>
        <fullName evidence="2">BHLH domain-containing protein</fullName>
    </recommendedName>
</protein>
<dbReference type="GO" id="GO:0061564">
    <property type="term" value="P:axon development"/>
    <property type="evidence" value="ECO:0007669"/>
    <property type="project" value="TreeGrafter"/>
</dbReference>
<dbReference type="InterPro" id="IPR050359">
    <property type="entry name" value="bHLH_transcription_factors"/>
</dbReference>
<feature type="compositionally biased region" description="Low complexity" evidence="1">
    <location>
        <begin position="123"/>
        <end position="148"/>
    </location>
</feature>
<dbReference type="SMART" id="SM00353">
    <property type="entry name" value="HLH"/>
    <property type="match status" value="1"/>
</dbReference>
<dbReference type="Pfam" id="PF00010">
    <property type="entry name" value="HLH"/>
    <property type="match status" value="1"/>
</dbReference>
<evidence type="ECO:0000259" key="2">
    <source>
        <dbReference type="PROSITE" id="PS50888"/>
    </source>
</evidence>
<evidence type="ECO:0000313" key="4">
    <source>
        <dbReference type="Proteomes" id="UP001142055"/>
    </source>
</evidence>
<dbReference type="SUPFAM" id="SSF47459">
    <property type="entry name" value="HLH, helix-loop-helix DNA-binding domain"/>
    <property type="match status" value="1"/>
</dbReference>
<dbReference type="InterPro" id="IPR036638">
    <property type="entry name" value="HLH_DNA-bd_sf"/>
</dbReference>
<dbReference type="GO" id="GO:0000981">
    <property type="term" value="F:DNA-binding transcription factor activity, RNA polymerase II-specific"/>
    <property type="evidence" value="ECO:0007669"/>
    <property type="project" value="TreeGrafter"/>
</dbReference>
<dbReference type="AlphaFoldDB" id="A0A9Q0M2F2"/>
<dbReference type="PROSITE" id="PS50888">
    <property type="entry name" value="BHLH"/>
    <property type="match status" value="1"/>
</dbReference>
<feature type="region of interest" description="Disordered" evidence="1">
    <location>
        <begin position="116"/>
        <end position="172"/>
    </location>
</feature>
<reference evidence="3" key="1">
    <citation type="submission" date="2022-12" db="EMBL/GenBank/DDBJ databases">
        <title>Genome assemblies of Blomia tropicalis.</title>
        <authorList>
            <person name="Cui Y."/>
        </authorList>
    </citation>
    <scope>NUCLEOTIDE SEQUENCE</scope>
    <source>
        <tissue evidence="3">Adult mites</tissue>
    </source>
</reference>
<dbReference type="Proteomes" id="UP001142055">
    <property type="component" value="Chromosome 3"/>
</dbReference>
<dbReference type="Gene3D" id="4.10.280.10">
    <property type="entry name" value="Helix-loop-helix DNA-binding domain"/>
    <property type="match status" value="1"/>
</dbReference>
<sequence length="314" mass="36272">MDLFSKSFIANTYGPSTEPQQMATAQAIDYILSVKFDSDEFDDDEIQLYNGSNYLELNNLSNMDMKQELDDETNEIDSNLDYSNATSVIVDSHSFDNFSFDDGANSFGKLSLAKENQTKDHQQASPQQQQQQQQQQQLSQGNQQQQQSKMVNGKKRQRNSKPRSRPKSPTVMVKIKRTRRLKANDRERNRMHMLNKALEKLRGALPSFNENGKMTKIETLRFAHNYIWALSETLKTLDSGGTVTTSPFESACIATEMKNMNLPIHHSVPVRPIHRPDLAMNVHHRVWNIKIYRSRHTLFCVFDSKQKKSCRHWL</sequence>
<dbReference type="GO" id="GO:0045944">
    <property type="term" value="P:positive regulation of transcription by RNA polymerase II"/>
    <property type="evidence" value="ECO:0007669"/>
    <property type="project" value="TreeGrafter"/>
</dbReference>
<dbReference type="GO" id="GO:0007423">
    <property type="term" value="P:sensory organ development"/>
    <property type="evidence" value="ECO:0007669"/>
    <property type="project" value="TreeGrafter"/>
</dbReference>
<accession>A0A9Q0M2F2</accession>
<name>A0A9Q0M2F2_BLOTA</name>
<dbReference type="InterPro" id="IPR011598">
    <property type="entry name" value="bHLH_dom"/>
</dbReference>
<feature type="domain" description="BHLH" evidence="2">
    <location>
        <begin position="178"/>
        <end position="230"/>
    </location>
</feature>
<organism evidence="3 4">
    <name type="scientific">Blomia tropicalis</name>
    <name type="common">Mite</name>
    <dbReference type="NCBI Taxonomy" id="40697"/>
    <lineage>
        <taxon>Eukaryota</taxon>
        <taxon>Metazoa</taxon>
        <taxon>Ecdysozoa</taxon>
        <taxon>Arthropoda</taxon>
        <taxon>Chelicerata</taxon>
        <taxon>Arachnida</taxon>
        <taxon>Acari</taxon>
        <taxon>Acariformes</taxon>
        <taxon>Sarcoptiformes</taxon>
        <taxon>Astigmata</taxon>
        <taxon>Glycyphagoidea</taxon>
        <taxon>Echimyopodidae</taxon>
        <taxon>Blomia</taxon>
    </lineage>
</organism>